<dbReference type="CDD" id="cd10917">
    <property type="entry name" value="CE4_NodB_like_6s_7s"/>
    <property type="match status" value="1"/>
</dbReference>
<dbReference type="SUPFAM" id="SSF88713">
    <property type="entry name" value="Glycoside hydrolase/deacetylase"/>
    <property type="match status" value="1"/>
</dbReference>
<evidence type="ECO:0000256" key="2">
    <source>
        <dbReference type="ARBA" id="ARBA00022801"/>
    </source>
</evidence>
<keyword evidence="8" id="KW-1185">Reference proteome</keyword>
<name>A0ABW3HMR3_9BACL</name>
<dbReference type="PANTHER" id="PTHR10587:SF133">
    <property type="entry name" value="CHITIN DEACETYLASE 1-RELATED"/>
    <property type="match status" value="1"/>
</dbReference>
<evidence type="ECO:0000256" key="4">
    <source>
        <dbReference type="SAM" id="MobiDB-lite"/>
    </source>
</evidence>
<dbReference type="EMBL" id="JBHTJZ010000005">
    <property type="protein sequence ID" value="MFD0958785.1"/>
    <property type="molecule type" value="Genomic_DNA"/>
</dbReference>
<evidence type="ECO:0000256" key="3">
    <source>
        <dbReference type="SAM" id="Coils"/>
    </source>
</evidence>
<accession>A0ABW3HMR3</accession>
<organism evidence="7 8">
    <name type="scientific">Paenibacillus chungangensis</name>
    <dbReference type="NCBI Taxonomy" id="696535"/>
    <lineage>
        <taxon>Bacteria</taxon>
        <taxon>Bacillati</taxon>
        <taxon>Bacillota</taxon>
        <taxon>Bacilli</taxon>
        <taxon>Bacillales</taxon>
        <taxon>Paenibacillaceae</taxon>
        <taxon>Paenibacillus</taxon>
    </lineage>
</organism>
<dbReference type="Pfam" id="PF01522">
    <property type="entry name" value="Polysacc_deac_1"/>
    <property type="match status" value="1"/>
</dbReference>
<dbReference type="GO" id="GO:0016787">
    <property type="term" value="F:hydrolase activity"/>
    <property type="evidence" value="ECO:0007669"/>
    <property type="project" value="UniProtKB-KW"/>
</dbReference>
<dbReference type="Gene3D" id="3.20.20.370">
    <property type="entry name" value="Glycoside hydrolase/deacetylase"/>
    <property type="match status" value="1"/>
</dbReference>
<feature type="region of interest" description="Disordered" evidence="4">
    <location>
        <begin position="33"/>
        <end position="77"/>
    </location>
</feature>
<dbReference type="EC" id="3.-.-.-" evidence="7"/>
<evidence type="ECO:0000256" key="5">
    <source>
        <dbReference type="SAM" id="SignalP"/>
    </source>
</evidence>
<keyword evidence="3" id="KW-0175">Coiled coil</keyword>
<feature type="chain" id="PRO_5045536335" evidence="5">
    <location>
        <begin position="24"/>
        <end position="293"/>
    </location>
</feature>
<protein>
    <submittedName>
        <fullName evidence="7">Polysaccharide deacetylase family protein</fullName>
        <ecNumber evidence="7">3.-.-.-</ecNumber>
    </submittedName>
</protein>
<evidence type="ECO:0000259" key="6">
    <source>
        <dbReference type="PROSITE" id="PS51677"/>
    </source>
</evidence>
<evidence type="ECO:0000313" key="8">
    <source>
        <dbReference type="Proteomes" id="UP001596989"/>
    </source>
</evidence>
<feature type="compositionally biased region" description="Polar residues" evidence="4">
    <location>
        <begin position="51"/>
        <end position="62"/>
    </location>
</feature>
<dbReference type="PROSITE" id="PS51257">
    <property type="entry name" value="PROKAR_LIPOPROTEIN"/>
    <property type="match status" value="1"/>
</dbReference>
<evidence type="ECO:0000256" key="1">
    <source>
        <dbReference type="ARBA" id="ARBA00022723"/>
    </source>
</evidence>
<dbReference type="PROSITE" id="PS51677">
    <property type="entry name" value="NODB"/>
    <property type="match status" value="1"/>
</dbReference>
<comment type="caution">
    <text evidence="7">The sequence shown here is derived from an EMBL/GenBank/DDBJ whole genome shotgun (WGS) entry which is preliminary data.</text>
</comment>
<feature type="signal peptide" evidence="5">
    <location>
        <begin position="1"/>
        <end position="23"/>
    </location>
</feature>
<dbReference type="Proteomes" id="UP001596989">
    <property type="component" value="Unassembled WGS sequence"/>
</dbReference>
<feature type="domain" description="NodB homology" evidence="6">
    <location>
        <begin position="102"/>
        <end position="282"/>
    </location>
</feature>
<keyword evidence="2 7" id="KW-0378">Hydrolase</keyword>
<dbReference type="InterPro" id="IPR050248">
    <property type="entry name" value="Polysacc_deacetylase_ArnD"/>
</dbReference>
<sequence length="293" mass="32377">MKKRNWRMVPLLFFLLAGCSGGAATPTAEPVVQSHSITAPPQEAAPRDAVVTTTAPVQSIAPSRTPDPEAVPEGSAEPIKAKYSMNKVYRFVPIDEDEAPERAVLLTFDDGPKDETVLTSMLDTLDKHGAKAIFFVNGYRVKQNPELLKLMHERGHTLGNHSYDHINLKNEELEKVESQLGKVQEDVEALIGEKPKFFRPPFGAGSDIVKDTAKKQGMLYMTWSNGSLDWDKSAKGKPEVVIANVMEQLHPGANILMHELEWTAKALDELLTQIAGRDYVFIDPATIGFTLDE</sequence>
<dbReference type="InterPro" id="IPR011330">
    <property type="entry name" value="Glyco_hydro/deAcase_b/a-brl"/>
</dbReference>
<proteinExistence type="predicted"/>
<keyword evidence="1" id="KW-0479">Metal-binding</keyword>
<keyword evidence="5" id="KW-0732">Signal</keyword>
<feature type="coiled-coil region" evidence="3">
    <location>
        <begin position="166"/>
        <end position="193"/>
    </location>
</feature>
<reference evidence="8" key="1">
    <citation type="journal article" date="2019" name="Int. J. Syst. Evol. Microbiol.">
        <title>The Global Catalogue of Microorganisms (GCM) 10K type strain sequencing project: providing services to taxonomists for standard genome sequencing and annotation.</title>
        <authorList>
            <consortium name="The Broad Institute Genomics Platform"/>
            <consortium name="The Broad Institute Genome Sequencing Center for Infectious Disease"/>
            <person name="Wu L."/>
            <person name="Ma J."/>
        </authorList>
    </citation>
    <scope>NUCLEOTIDE SEQUENCE [LARGE SCALE GENOMIC DNA]</scope>
    <source>
        <strain evidence="8">CCUG 59129</strain>
    </source>
</reference>
<dbReference type="InterPro" id="IPR002509">
    <property type="entry name" value="NODB_dom"/>
</dbReference>
<evidence type="ECO:0000313" key="7">
    <source>
        <dbReference type="EMBL" id="MFD0958785.1"/>
    </source>
</evidence>
<dbReference type="PANTHER" id="PTHR10587">
    <property type="entry name" value="GLYCOSYL TRANSFERASE-RELATED"/>
    <property type="match status" value="1"/>
</dbReference>
<gene>
    <name evidence="7" type="ORF">ACFQ2I_05215</name>
</gene>
<dbReference type="RefSeq" id="WP_377562590.1">
    <property type="nucleotide sequence ID" value="NZ_JBHTJZ010000005.1"/>
</dbReference>